<reference evidence="1 2" key="1">
    <citation type="submission" date="2020-04" db="EMBL/GenBank/DDBJ databases">
        <title>Genome sequence for Sphingorhabdus sp. strain M1.</title>
        <authorList>
            <person name="Park S.-J."/>
        </authorList>
    </citation>
    <scope>NUCLEOTIDE SEQUENCE [LARGE SCALE GENOMIC DNA]</scope>
    <source>
        <strain evidence="1 2">JK6</strain>
    </source>
</reference>
<organism evidence="1 2">
    <name type="scientific">Parasphingorhabdus halotolerans</name>
    <dbReference type="NCBI Taxonomy" id="2725558"/>
    <lineage>
        <taxon>Bacteria</taxon>
        <taxon>Pseudomonadati</taxon>
        <taxon>Pseudomonadota</taxon>
        <taxon>Alphaproteobacteria</taxon>
        <taxon>Sphingomonadales</taxon>
        <taxon>Sphingomonadaceae</taxon>
        <taxon>Parasphingorhabdus</taxon>
    </lineage>
</organism>
<evidence type="ECO:0000313" key="2">
    <source>
        <dbReference type="Proteomes" id="UP000501600"/>
    </source>
</evidence>
<name>A0A6H2DIU7_9SPHN</name>
<accession>A0A6H2DIU7</accession>
<dbReference type="EMBL" id="CP051217">
    <property type="protein sequence ID" value="QJB68067.1"/>
    <property type="molecule type" value="Genomic_DNA"/>
</dbReference>
<dbReference type="Proteomes" id="UP000501600">
    <property type="component" value="Chromosome"/>
</dbReference>
<keyword evidence="2" id="KW-1185">Reference proteome</keyword>
<gene>
    <name evidence="1" type="ORF">HF685_01065</name>
</gene>
<sequence>MENERVILAIGRIERALSRIEAAKPRETGAQSDPALEKRHATLKDEMEQAIKTIDGLIAREER</sequence>
<proteinExistence type="predicted"/>
<evidence type="ECO:0000313" key="1">
    <source>
        <dbReference type="EMBL" id="QJB68067.1"/>
    </source>
</evidence>
<protein>
    <submittedName>
        <fullName evidence="1">Uncharacterized protein</fullName>
    </submittedName>
</protein>
<dbReference type="AlphaFoldDB" id="A0A6H2DIU7"/>
<dbReference type="KEGG" id="phao:HF685_01065"/>
<dbReference type="RefSeq" id="WP_168817831.1">
    <property type="nucleotide sequence ID" value="NZ_CP051217.1"/>
</dbReference>